<protein>
    <submittedName>
        <fullName evidence="2">Uncharacterized protein</fullName>
    </submittedName>
</protein>
<dbReference type="AlphaFoldDB" id="A0A6P6T0I8"/>
<evidence type="ECO:0000313" key="1">
    <source>
        <dbReference type="Proteomes" id="UP001652660"/>
    </source>
</evidence>
<proteinExistence type="predicted"/>
<reference evidence="2" key="2">
    <citation type="submission" date="2025-08" db="UniProtKB">
        <authorList>
            <consortium name="RefSeq"/>
        </authorList>
    </citation>
    <scope>IDENTIFICATION</scope>
    <source>
        <tissue evidence="2">Leaves</tissue>
    </source>
</reference>
<reference evidence="1" key="1">
    <citation type="journal article" date="2025" name="Foods">
        <title>Unveiling the Microbial Signatures of Arabica Coffee Cherries: Insights into Ripeness Specific Diversity, Functional Traits, and Implications for Quality and Safety.</title>
        <authorList>
            <consortium name="RefSeq"/>
            <person name="Tenea G.N."/>
            <person name="Cifuentes V."/>
            <person name="Reyes P."/>
            <person name="Cevallos-Vallejos M."/>
        </authorList>
    </citation>
    <scope>NUCLEOTIDE SEQUENCE [LARGE SCALE GENOMIC DNA]</scope>
</reference>
<evidence type="ECO:0000313" key="2">
    <source>
        <dbReference type="RefSeq" id="XP_027071557.2"/>
    </source>
</evidence>
<dbReference type="GeneID" id="113696325"/>
<name>A0A6P6T0I8_COFAR</name>
<gene>
    <name evidence="2" type="primary">LOC113696325</name>
</gene>
<dbReference type="Proteomes" id="UP001652660">
    <property type="component" value="Chromosome 1e"/>
</dbReference>
<dbReference type="RefSeq" id="XP_027071557.2">
    <property type="nucleotide sequence ID" value="XM_027215756.2"/>
</dbReference>
<accession>A0A6P6T0I8</accession>
<organism evidence="1 2">
    <name type="scientific">Coffea arabica</name>
    <name type="common">Arabian coffee</name>
    <dbReference type="NCBI Taxonomy" id="13443"/>
    <lineage>
        <taxon>Eukaryota</taxon>
        <taxon>Viridiplantae</taxon>
        <taxon>Streptophyta</taxon>
        <taxon>Embryophyta</taxon>
        <taxon>Tracheophyta</taxon>
        <taxon>Spermatophyta</taxon>
        <taxon>Magnoliopsida</taxon>
        <taxon>eudicotyledons</taxon>
        <taxon>Gunneridae</taxon>
        <taxon>Pentapetalae</taxon>
        <taxon>asterids</taxon>
        <taxon>lamiids</taxon>
        <taxon>Gentianales</taxon>
        <taxon>Rubiaceae</taxon>
        <taxon>Ixoroideae</taxon>
        <taxon>Gardenieae complex</taxon>
        <taxon>Bertiereae - Coffeeae clade</taxon>
        <taxon>Coffeeae</taxon>
        <taxon>Coffea</taxon>
    </lineage>
</organism>
<sequence length="103" mass="11524">MAASTCSFHAISERDLLSGVCSKKFSTGGNRCYGSTSYKSLGVFFRRSIGAQAEQGRRGSNGDWKSEQLFGDIRRCCCFLQTRLGVLYQLMKVKSWQLSVCFK</sequence>
<keyword evidence="1" id="KW-1185">Reference proteome</keyword>